<dbReference type="SUPFAM" id="SSF57756">
    <property type="entry name" value="Retrovirus zinc finger-like domains"/>
    <property type="match status" value="1"/>
</dbReference>
<keyword evidence="10" id="KW-1185">Reference proteome</keyword>
<feature type="domain" description="CCHC-type" evidence="6">
    <location>
        <begin position="269"/>
        <end position="285"/>
    </location>
</feature>
<dbReference type="Pfam" id="PF25597">
    <property type="entry name" value="SH3_retrovirus"/>
    <property type="match status" value="1"/>
</dbReference>
<dbReference type="InterPro" id="IPR025724">
    <property type="entry name" value="GAG-pre-integrase_dom"/>
</dbReference>
<dbReference type="SUPFAM" id="SSF53098">
    <property type="entry name" value="Ribonuclease H-like"/>
    <property type="match status" value="1"/>
</dbReference>
<dbReference type="PANTHER" id="PTHR11439:SF480">
    <property type="entry name" value="REVERSE TRANSCRIPTASE TY1_COPIA-TYPE DOMAIN-CONTAINING PROTEIN"/>
    <property type="match status" value="1"/>
</dbReference>
<reference evidence="9" key="1">
    <citation type="submission" date="2023-03" db="EMBL/GenBank/DDBJ databases">
        <title>Chromosome-scale reference genome and RAD-based genetic map of yellow starthistle (Centaurea solstitialis) reveal putative structural variation and QTLs associated with invader traits.</title>
        <authorList>
            <person name="Reatini B."/>
            <person name="Cang F.A."/>
            <person name="Jiang Q."/>
            <person name="Mckibben M.T.W."/>
            <person name="Barker M.S."/>
            <person name="Rieseberg L.H."/>
            <person name="Dlugosch K.M."/>
        </authorList>
    </citation>
    <scope>NUCLEOTIDE SEQUENCE</scope>
    <source>
        <strain evidence="9">CAN-66</strain>
        <tissue evidence="9">Leaf</tissue>
    </source>
</reference>
<accession>A0AA38SZG7</accession>
<dbReference type="InterPro" id="IPR013103">
    <property type="entry name" value="RVT_2"/>
</dbReference>
<feature type="compositionally biased region" description="Basic and acidic residues" evidence="5">
    <location>
        <begin position="191"/>
        <end position="204"/>
    </location>
</feature>
<dbReference type="InterPro" id="IPR036875">
    <property type="entry name" value="Znf_CCHC_sf"/>
</dbReference>
<evidence type="ECO:0000256" key="2">
    <source>
        <dbReference type="ARBA" id="ARBA00022771"/>
    </source>
</evidence>
<dbReference type="Pfam" id="PF06839">
    <property type="entry name" value="Zn_ribbon_GRF"/>
    <property type="match status" value="1"/>
</dbReference>
<dbReference type="Pfam" id="PF00665">
    <property type="entry name" value="rve"/>
    <property type="match status" value="1"/>
</dbReference>
<protein>
    <submittedName>
        <fullName evidence="9">Uncharacterized protein</fullName>
    </submittedName>
</protein>
<feature type="domain" description="GRF-type" evidence="8">
    <location>
        <begin position="1215"/>
        <end position="1257"/>
    </location>
</feature>
<evidence type="ECO:0000259" key="6">
    <source>
        <dbReference type="PROSITE" id="PS50158"/>
    </source>
</evidence>
<keyword evidence="3" id="KW-0862">Zinc</keyword>
<feature type="region of interest" description="Disordered" evidence="5">
    <location>
        <begin position="191"/>
        <end position="263"/>
    </location>
</feature>
<keyword evidence="2 4" id="KW-0863">Zinc-finger</keyword>
<dbReference type="SUPFAM" id="SSF56672">
    <property type="entry name" value="DNA/RNA polymerases"/>
    <property type="match status" value="1"/>
</dbReference>
<dbReference type="Pfam" id="PF07727">
    <property type="entry name" value="RVT_2"/>
    <property type="match status" value="1"/>
</dbReference>
<dbReference type="Gene3D" id="3.30.420.10">
    <property type="entry name" value="Ribonuclease H-like superfamily/Ribonuclease H"/>
    <property type="match status" value="1"/>
</dbReference>
<dbReference type="EMBL" id="JARYMX010000007">
    <property type="protein sequence ID" value="KAJ9542022.1"/>
    <property type="molecule type" value="Genomic_DNA"/>
</dbReference>
<dbReference type="Pfam" id="PF14223">
    <property type="entry name" value="Retrotran_gag_2"/>
    <property type="match status" value="1"/>
</dbReference>
<feature type="compositionally biased region" description="Gly residues" evidence="5">
    <location>
        <begin position="226"/>
        <end position="241"/>
    </location>
</feature>
<dbReference type="InterPro" id="IPR001584">
    <property type="entry name" value="Integrase_cat-core"/>
</dbReference>
<evidence type="ECO:0000313" key="10">
    <source>
        <dbReference type="Proteomes" id="UP001172457"/>
    </source>
</evidence>
<dbReference type="InterPro" id="IPR057670">
    <property type="entry name" value="SH3_retrovirus"/>
</dbReference>
<feature type="compositionally biased region" description="Polar residues" evidence="5">
    <location>
        <begin position="211"/>
        <end position="220"/>
    </location>
</feature>
<evidence type="ECO:0000256" key="3">
    <source>
        <dbReference type="ARBA" id="ARBA00022833"/>
    </source>
</evidence>
<organism evidence="9 10">
    <name type="scientific">Centaurea solstitialis</name>
    <name type="common">yellow star-thistle</name>
    <dbReference type="NCBI Taxonomy" id="347529"/>
    <lineage>
        <taxon>Eukaryota</taxon>
        <taxon>Viridiplantae</taxon>
        <taxon>Streptophyta</taxon>
        <taxon>Embryophyta</taxon>
        <taxon>Tracheophyta</taxon>
        <taxon>Spermatophyta</taxon>
        <taxon>Magnoliopsida</taxon>
        <taxon>eudicotyledons</taxon>
        <taxon>Gunneridae</taxon>
        <taxon>Pentapetalae</taxon>
        <taxon>asterids</taxon>
        <taxon>campanulids</taxon>
        <taxon>Asterales</taxon>
        <taxon>Asteraceae</taxon>
        <taxon>Carduoideae</taxon>
        <taxon>Cardueae</taxon>
        <taxon>Centaureinae</taxon>
        <taxon>Centaurea</taxon>
    </lineage>
</organism>
<comment type="caution">
    <text evidence="9">The sequence shown here is derived from an EMBL/GenBank/DDBJ whole genome shotgun (WGS) entry which is preliminary data.</text>
</comment>
<feature type="compositionally biased region" description="Basic and acidic residues" evidence="5">
    <location>
        <begin position="250"/>
        <end position="263"/>
    </location>
</feature>
<dbReference type="InterPro" id="IPR012337">
    <property type="entry name" value="RNaseH-like_sf"/>
</dbReference>
<dbReference type="InterPro" id="IPR036397">
    <property type="entry name" value="RNaseH_sf"/>
</dbReference>
<dbReference type="InterPro" id="IPR001878">
    <property type="entry name" value="Znf_CCHC"/>
</dbReference>
<dbReference type="CDD" id="cd09272">
    <property type="entry name" value="RNase_HI_RT_Ty1"/>
    <property type="match status" value="1"/>
</dbReference>
<feature type="domain" description="Integrase catalytic" evidence="7">
    <location>
        <begin position="473"/>
        <end position="643"/>
    </location>
</feature>
<dbReference type="GO" id="GO:0015074">
    <property type="term" value="P:DNA integration"/>
    <property type="evidence" value="ECO:0007669"/>
    <property type="project" value="InterPro"/>
</dbReference>
<evidence type="ECO:0000313" key="9">
    <source>
        <dbReference type="EMBL" id="KAJ9542022.1"/>
    </source>
</evidence>
<gene>
    <name evidence="9" type="ORF">OSB04_028528</name>
</gene>
<dbReference type="PROSITE" id="PS50994">
    <property type="entry name" value="INTEGRASE"/>
    <property type="match status" value="1"/>
</dbReference>
<sequence length="1321" mass="150390">MSGGEANPPAKEAHSISFQCPQLTSMNYMIWQMRMKVLLGIHGVWDVVDPGSTDTKKNNIVMGLLFQSIPKDLILQIGNLEMAKEMWDAIKSRNVGADRVKKARLQTLTSEFESSKMKETGTIDEFSSKLPGIGTVSASLGGTISQEKLVKKLLTSLPRRFVHIVAALEQVLDLKTITYEDVVGRLKAYEERTKETDKASEPGEKMLYSKIENSNRNQDSSRGRGRGANRGGPGGGRGRGTGNTQNHDNGGGEKKKGNHNEKQDISTIKCYRCDKYGHFVSRCPDRWRNHEANLNDAQEGVIHEERAFVMMKEETMFLNEEKYIPPKVEPNQDEVDVWYLDNGASNHMTEQKLLKDVYYIPLLRSNVISLGQTTLLGCDIRLHGDFLTMKDIYGRLLIKVPQIENRLYKIQLKVGKPHCLQAEIDDESWLWHARLGHINFGAVNMMHKLANGVPVLKHKDQVCEVCVIGKQHKHTFPKKTDYKSTNILEVLHGDICGPIDPPTPAGNIYILVLVDDFSRYMWSFLLKHKNDAADVIKRFKKSIENRTGKEIKTFHTDKGGEFTSNDFNRLWNEEGVAKMLTAPYSPQQNGIVERRNRTLIEMTRCLMKAKEVFGCVAYERIVSKHLKKLDDRSRPLVYFGKEPGSGGVCLFNPEENKIIISCNVSYNEKIAWNWDKEEKELHEGRGSKKSESGTRSELQHNPVRRSNRVSVLPIRLHDYELNIYELMLTCDDEPKNFKEAIMKPEWLKAMTSEIELIEKTQLVAKGYVQKYGIDFDEVFVPVARLETILIALAAGNGWKIYHLDEKTAFLHGELKEEVYVSQPEGFEKVGEQGKVYKLEKALYGLRQAPRAWNIKLDGILREMGFQRCLHESAVYTKVSKGEYIIVVVYVHDLFVTGTCHEITSQFKSMMSSKFEISDLGLLTYYLGIEVSQENDCVTIKQASYAVKILKEAGMEECNAAQCPMEPGLKLSKAEDELEVEATHYRRVVGCLRYLLHTRPDLAYSVGVVSRYMQSPRESHARAVKQILRYLRGTISLGIRYERCDELKLMGYSDSSHNVDIDDGRSTTGHIFFLGKSPISWCSQKQDTVALSSCEAEFMAATSAACQAVWLRELLAEVTGLKEQKVLIRIDNKSTIALSKNPVFHRRRKHIHTRFHFIRERVENEQVEVEHVAGDSQVADSLTKALARVRLKNTKMSSSSSHRIRSSRSEIDDGLCFCGDPLVLKTSWTSRNPGRRFLSCPNYGTSHECNKFKWMDVQLPNQYYKDVFFNLHLQCRGIDQLQDSKTEIVKLQEDLISTKSTNLVYKRMLVFLIVVIVVLCIV</sequence>
<proteinExistence type="predicted"/>
<dbReference type="PROSITE" id="PS51999">
    <property type="entry name" value="ZF_GRF"/>
    <property type="match status" value="1"/>
</dbReference>
<dbReference type="PANTHER" id="PTHR11439">
    <property type="entry name" value="GAG-POL-RELATED RETROTRANSPOSON"/>
    <property type="match status" value="1"/>
</dbReference>
<dbReference type="PROSITE" id="PS50158">
    <property type="entry name" value="ZF_CCHC"/>
    <property type="match status" value="1"/>
</dbReference>
<dbReference type="InterPro" id="IPR010666">
    <property type="entry name" value="Znf_GRF"/>
</dbReference>
<evidence type="ECO:0000256" key="4">
    <source>
        <dbReference type="PROSITE-ProRule" id="PRU00047"/>
    </source>
</evidence>
<dbReference type="Proteomes" id="UP001172457">
    <property type="component" value="Chromosome 7"/>
</dbReference>
<dbReference type="InterPro" id="IPR043502">
    <property type="entry name" value="DNA/RNA_pol_sf"/>
</dbReference>
<dbReference type="GO" id="GO:0003676">
    <property type="term" value="F:nucleic acid binding"/>
    <property type="evidence" value="ECO:0007669"/>
    <property type="project" value="InterPro"/>
</dbReference>
<name>A0AA38SZG7_9ASTR</name>
<evidence type="ECO:0000259" key="8">
    <source>
        <dbReference type="PROSITE" id="PS51999"/>
    </source>
</evidence>
<dbReference type="Pfam" id="PF13976">
    <property type="entry name" value="gag_pre-integrs"/>
    <property type="match status" value="1"/>
</dbReference>
<evidence type="ECO:0000259" key="7">
    <source>
        <dbReference type="PROSITE" id="PS50994"/>
    </source>
</evidence>
<dbReference type="GO" id="GO:0008270">
    <property type="term" value="F:zinc ion binding"/>
    <property type="evidence" value="ECO:0007669"/>
    <property type="project" value="UniProtKB-KW"/>
</dbReference>
<keyword evidence="1" id="KW-0479">Metal-binding</keyword>
<evidence type="ECO:0000256" key="1">
    <source>
        <dbReference type="ARBA" id="ARBA00022723"/>
    </source>
</evidence>
<evidence type="ECO:0000256" key="5">
    <source>
        <dbReference type="SAM" id="MobiDB-lite"/>
    </source>
</evidence>